<evidence type="ECO:0000313" key="1">
    <source>
        <dbReference type="EMBL" id="KAG4304638.1"/>
    </source>
</evidence>
<accession>A0ACB7CCG6</accession>
<dbReference type="Proteomes" id="UP000768646">
    <property type="component" value="Unassembled WGS sequence"/>
</dbReference>
<name>A0ACB7CCG6_9ASCO</name>
<reference evidence="1 2" key="1">
    <citation type="journal article" date="2021" name="Commun. Biol.">
        <title>Genomic insights into the host specific adaptation of the Pneumocystis genus.</title>
        <authorList>
            <person name="Cisse O.H."/>
            <person name="Ma L."/>
            <person name="Dekker J.P."/>
            <person name="Khil P.P."/>
            <person name="Youn J.-H."/>
            <person name="Brenchley J.M."/>
            <person name="Blair R."/>
            <person name="Pahar B."/>
            <person name="Chabe M."/>
            <person name="Van Rompay K.K.A."/>
            <person name="Keesler R."/>
            <person name="Sukura A."/>
            <person name="Hirsch V."/>
            <person name="Kutty G."/>
            <person name="Liu Y."/>
            <person name="Peng L."/>
            <person name="Chen J."/>
            <person name="Song J."/>
            <person name="Weissenbacher-Lang C."/>
            <person name="Xu J."/>
            <person name="Upham N.S."/>
            <person name="Stajich J.E."/>
            <person name="Cuomo C.A."/>
            <person name="Cushion M.T."/>
            <person name="Kovacs J.A."/>
        </authorList>
    </citation>
    <scope>NUCLEOTIDE SEQUENCE [LARGE SCALE GENOMIC DNA]</scope>
    <source>
        <strain evidence="1 2">RABM</strain>
    </source>
</reference>
<comment type="caution">
    <text evidence="1">The sequence shown here is derived from an EMBL/GenBank/DDBJ whole genome shotgun (WGS) entry which is preliminary data.</text>
</comment>
<sequence>MKDKSVFVSGDSVRIPLGIESETVEKELSSQKNSVNKQSVSEWLIKDIVEKDSNSVDSPKELLFSPKKFETGFPVPKKLYWKSLITQYEHSNKKLEKDFLLSEEISKENMQNISRMTPDEIKNAKEELMTSLNPKLIEKLMQKKGLDKDVDDVMNKFEKNMHFSYPDQYTSNTFPIFSNEKEQESILSTNIHFPAPPSFKDLDPDSPDFLEQLHSKYFPDLPVDPSKLAWMIPPTKAEDEMEYHESMSEIAPESIRFDFNGNILTPRISRQIPMKIGLHHHADAPLAAGYSIPELAHLSRSTFPSQRCIAILILGRILYKLSKCTYGPVITDALKEVVENSNVMESLIEAADEKKTRHLSVKVYAEEALYLAHCELNKST</sequence>
<proteinExistence type="predicted"/>
<keyword evidence="2" id="KW-1185">Reference proteome</keyword>
<organism evidence="1 2">
    <name type="scientific">Pneumocystis oryctolagi</name>
    <dbReference type="NCBI Taxonomy" id="42067"/>
    <lineage>
        <taxon>Eukaryota</taxon>
        <taxon>Fungi</taxon>
        <taxon>Dikarya</taxon>
        <taxon>Ascomycota</taxon>
        <taxon>Taphrinomycotina</taxon>
        <taxon>Pneumocystomycetes</taxon>
        <taxon>Pneumocystaceae</taxon>
        <taxon>Pneumocystis</taxon>
    </lineage>
</organism>
<dbReference type="EMBL" id="JABTEG010000007">
    <property type="protein sequence ID" value="KAG4304638.1"/>
    <property type="molecule type" value="Genomic_DNA"/>
</dbReference>
<evidence type="ECO:0000313" key="2">
    <source>
        <dbReference type="Proteomes" id="UP000768646"/>
    </source>
</evidence>
<gene>
    <name evidence="1" type="ORF">PORY_002031</name>
</gene>
<protein>
    <submittedName>
        <fullName evidence="1">Uncharacterized protein</fullName>
    </submittedName>
</protein>